<proteinExistence type="predicted"/>
<dbReference type="EMBL" id="MU117970">
    <property type="protein sequence ID" value="KAF9652151.1"/>
    <property type="molecule type" value="Genomic_DNA"/>
</dbReference>
<reference evidence="1" key="2">
    <citation type="journal article" date="2020" name="Nat. Commun.">
        <title>Large-scale genome sequencing of mycorrhizal fungi provides insights into the early evolution of symbiotic traits.</title>
        <authorList>
            <person name="Miyauchi S."/>
            <person name="Kiss E."/>
            <person name="Kuo A."/>
            <person name="Drula E."/>
            <person name="Kohler A."/>
            <person name="Sanchez-Garcia M."/>
            <person name="Morin E."/>
            <person name="Andreopoulos B."/>
            <person name="Barry K.W."/>
            <person name="Bonito G."/>
            <person name="Buee M."/>
            <person name="Carver A."/>
            <person name="Chen C."/>
            <person name="Cichocki N."/>
            <person name="Clum A."/>
            <person name="Culley D."/>
            <person name="Crous P.W."/>
            <person name="Fauchery L."/>
            <person name="Girlanda M."/>
            <person name="Hayes R.D."/>
            <person name="Keri Z."/>
            <person name="LaButti K."/>
            <person name="Lipzen A."/>
            <person name="Lombard V."/>
            <person name="Magnuson J."/>
            <person name="Maillard F."/>
            <person name="Murat C."/>
            <person name="Nolan M."/>
            <person name="Ohm R.A."/>
            <person name="Pangilinan J."/>
            <person name="Pereira M.F."/>
            <person name="Perotto S."/>
            <person name="Peter M."/>
            <person name="Pfister S."/>
            <person name="Riley R."/>
            <person name="Sitrit Y."/>
            <person name="Stielow J.B."/>
            <person name="Szollosi G."/>
            <person name="Zifcakova L."/>
            <person name="Stursova M."/>
            <person name="Spatafora J.W."/>
            <person name="Tedersoo L."/>
            <person name="Vaario L.M."/>
            <person name="Yamada A."/>
            <person name="Yan M."/>
            <person name="Wang P."/>
            <person name="Xu J."/>
            <person name="Bruns T."/>
            <person name="Baldrian P."/>
            <person name="Vilgalys R."/>
            <person name="Dunand C."/>
            <person name="Henrissat B."/>
            <person name="Grigoriev I.V."/>
            <person name="Hibbett D."/>
            <person name="Nagy L.G."/>
            <person name="Martin F.M."/>
        </authorList>
    </citation>
    <scope>NUCLEOTIDE SEQUENCE</scope>
    <source>
        <strain evidence="1">P2</strain>
    </source>
</reference>
<feature type="non-terminal residue" evidence="1">
    <location>
        <position position="1"/>
    </location>
</feature>
<evidence type="ECO:0000313" key="1">
    <source>
        <dbReference type="EMBL" id="KAF9652151.1"/>
    </source>
</evidence>
<comment type="caution">
    <text evidence="1">The sequence shown here is derived from an EMBL/GenBank/DDBJ whole genome shotgun (WGS) entry which is preliminary data.</text>
</comment>
<organism evidence="1 2">
    <name type="scientific">Thelephora ganbajun</name>
    <name type="common">Ganba fungus</name>
    <dbReference type="NCBI Taxonomy" id="370292"/>
    <lineage>
        <taxon>Eukaryota</taxon>
        <taxon>Fungi</taxon>
        <taxon>Dikarya</taxon>
        <taxon>Basidiomycota</taxon>
        <taxon>Agaricomycotina</taxon>
        <taxon>Agaricomycetes</taxon>
        <taxon>Thelephorales</taxon>
        <taxon>Thelephoraceae</taxon>
        <taxon>Thelephora</taxon>
    </lineage>
</organism>
<evidence type="ECO:0000313" key="2">
    <source>
        <dbReference type="Proteomes" id="UP000886501"/>
    </source>
</evidence>
<protein>
    <submittedName>
        <fullName evidence="1">Uncharacterized protein</fullName>
    </submittedName>
</protein>
<sequence length="180" mass="20598">MSSDSSSLSNALGPDPPHGEWPQLAEDIIQPQVNITDSAEADVPRNESKVEKDRQRQRKRRAKEEIYWKMLEEIFGEEASKYDRVVKAGVMLGIVVPPKNPASKKRAMARSDLKTKEERKRLKKNENGKRETERMRNALNAVKKFYGMNKAARCEVLAKLVGEVLLFKELEDENRTEVAM</sequence>
<accession>A0ACB6ZRU2</accession>
<gene>
    <name evidence="1" type="ORF">BDM02DRAFT_3109563</name>
</gene>
<dbReference type="Proteomes" id="UP000886501">
    <property type="component" value="Unassembled WGS sequence"/>
</dbReference>
<name>A0ACB6ZRU2_THEGA</name>
<reference evidence="1" key="1">
    <citation type="submission" date="2019-10" db="EMBL/GenBank/DDBJ databases">
        <authorList>
            <consortium name="DOE Joint Genome Institute"/>
            <person name="Kuo A."/>
            <person name="Miyauchi S."/>
            <person name="Kiss E."/>
            <person name="Drula E."/>
            <person name="Kohler A."/>
            <person name="Sanchez-Garcia M."/>
            <person name="Andreopoulos B."/>
            <person name="Barry K.W."/>
            <person name="Bonito G."/>
            <person name="Buee M."/>
            <person name="Carver A."/>
            <person name="Chen C."/>
            <person name="Cichocki N."/>
            <person name="Clum A."/>
            <person name="Culley D."/>
            <person name="Crous P.W."/>
            <person name="Fauchery L."/>
            <person name="Girlanda M."/>
            <person name="Hayes R."/>
            <person name="Keri Z."/>
            <person name="Labutti K."/>
            <person name="Lipzen A."/>
            <person name="Lombard V."/>
            <person name="Magnuson J."/>
            <person name="Maillard F."/>
            <person name="Morin E."/>
            <person name="Murat C."/>
            <person name="Nolan M."/>
            <person name="Ohm R."/>
            <person name="Pangilinan J."/>
            <person name="Pereira M."/>
            <person name="Perotto S."/>
            <person name="Peter M."/>
            <person name="Riley R."/>
            <person name="Sitrit Y."/>
            <person name="Stielow B."/>
            <person name="Szollosi G."/>
            <person name="Zifcakova L."/>
            <person name="Stursova M."/>
            <person name="Spatafora J.W."/>
            <person name="Tedersoo L."/>
            <person name="Vaario L.-M."/>
            <person name="Yamada A."/>
            <person name="Yan M."/>
            <person name="Wang P."/>
            <person name="Xu J."/>
            <person name="Bruns T."/>
            <person name="Baldrian P."/>
            <person name="Vilgalys R."/>
            <person name="Henrissat B."/>
            <person name="Grigoriev I.V."/>
            <person name="Hibbett D."/>
            <person name="Nagy L.G."/>
            <person name="Martin F.M."/>
        </authorList>
    </citation>
    <scope>NUCLEOTIDE SEQUENCE</scope>
    <source>
        <strain evidence="1">P2</strain>
    </source>
</reference>
<keyword evidence="2" id="KW-1185">Reference proteome</keyword>